<proteinExistence type="predicted"/>
<dbReference type="EMBL" id="JAOYEY010000035">
    <property type="protein sequence ID" value="MCV9885979.1"/>
    <property type="molecule type" value="Genomic_DNA"/>
</dbReference>
<keyword evidence="7" id="KW-1185">Reference proteome</keyword>
<name>A0ABT3DG03_9BACI</name>
<dbReference type="PROSITE" id="PS50937">
    <property type="entry name" value="HTH_MERR_2"/>
    <property type="match status" value="1"/>
</dbReference>
<feature type="domain" description="HTH merR-type" evidence="5">
    <location>
        <begin position="12"/>
        <end position="80"/>
    </location>
</feature>
<organism evidence="6 7">
    <name type="scientific">Metabacillus halosaccharovorans</name>
    <dbReference type="NCBI Taxonomy" id="930124"/>
    <lineage>
        <taxon>Bacteria</taxon>
        <taxon>Bacillati</taxon>
        <taxon>Bacillota</taxon>
        <taxon>Bacilli</taxon>
        <taxon>Bacillales</taxon>
        <taxon>Bacillaceae</taxon>
        <taxon>Metabacillus</taxon>
    </lineage>
</organism>
<dbReference type="SUPFAM" id="SSF46955">
    <property type="entry name" value="Putative DNA-binding domain"/>
    <property type="match status" value="1"/>
</dbReference>
<dbReference type="PANTHER" id="PTHR30204:SF65">
    <property type="entry name" value="HTH-TYPE TRANSCRIPTIONAL REGULATOR TNRA"/>
    <property type="match status" value="1"/>
</dbReference>
<dbReference type="Pfam" id="PF13411">
    <property type="entry name" value="MerR_1"/>
    <property type="match status" value="1"/>
</dbReference>
<dbReference type="PANTHER" id="PTHR30204">
    <property type="entry name" value="REDOX-CYCLING DRUG-SENSING TRANSCRIPTIONAL ACTIVATOR SOXR"/>
    <property type="match status" value="1"/>
</dbReference>
<comment type="caution">
    <text evidence="6">The sequence shown here is derived from an EMBL/GenBank/DDBJ whole genome shotgun (WGS) entry which is preliminary data.</text>
</comment>
<reference evidence="6 7" key="1">
    <citation type="submission" date="2022-10" db="EMBL/GenBank/DDBJ databases">
        <title>Draft genome assembly of moderately radiation resistant bacterium Metabacillus halosaccharovorans.</title>
        <authorList>
            <person name="Pal S."/>
            <person name="Gopinathan A."/>
        </authorList>
    </citation>
    <scope>NUCLEOTIDE SEQUENCE [LARGE SCALE GENOMIC DNA]</scope>
    <source>
        <strain evidence="6 7">VITHBRA001</strain>
    </source>
</reference>
<evidence type="ECO:0000256" key="1">
    <source>
        <dbReference type="ARBA" id="ARBA00022491"/>
    </source>
</evidence>
<keyword evidence="1" id="KW-0678">Repressor</keyword>
<evidence type="ECO:0000313" key="6">
    <source>
        <dbReference type="EMBL" id="MCV9885979.1"/>
    </source>
</evidence>
<evidence type="ECO:0000259" key="5">
    <source>
        <dbReference type="PROSITE" id="PS50937"/>
    </source>
</evidence>
<protein>
    <submittedName>
        <fullName evidence="6">MerR family transcriptional regulator</fullName>
    </submittedName>
</protein>
<evidence type="ECO:0000256" key="4">
    <source>
        <dbReference type="ARBA" id="ARBA00023163"/>
    </source>
</evidence>
<accession>A0ABT3DG03</accession>
<sequence length="106" mass="12750">MEKSMSYRDKKVMSMGTVCEMTGLSERRIRYYEERKLIFPERTSTGFRKYSFSDIEKLMDIAEKVEEGVQTDEIRRDYRKKETDAELKKKMIRGQLNSHFQRSGFK</sequence>
<gene>
    <name evidence="6" type="ORF">OIH86_09945</name>
</gene>
<evidence type="ECO:0000256" key="3">
    <source>
        <dbReference type="ARBA" id="ARBA00023125"/>
    </source>
</evidence>
<dbReference type="InterPro" id="IPR009061">
    <property type="entry name" value="DNA-bd_dom_put_sf"/>
</dbReference>
<dbReference type="Gene3D" id="1.10.1660.10">
    <property type="match status" value="1"/>
</dbReference>
<keyword evidence="4" id="KW-0804">Transcription</keyword>
<dbReference type="Proteomes" id="UP001526147">
    <property type="component" value="Unassembled WGS sequence"/>
</dbReference>
<keyword evidence="3" id="KW-0238">DNA-binding</keyword>
<dbReference type="InterPro" id="IPR047057">
    <property type="entry name" value="MerR_fam"/>
</dbReference>
<dbReference type="InterPro" id="IPR000551">
    <property type="entry name" value="MerR-type_HTH_dom"/>
</dbReference>
<dbReference type="RefSeq" id="WP_026560788.1">
    <property type="nucleotide sequence ID" value="NZ_JAMAWP010000004.1"/>
</dbReference>
<keyword evidence="2" id="KW-0805">Transcription regulation</keyword>
<evidence type="ECO:0000313" key="7">
    <source>
        <dbReference type="Proteomes" id="UP001526147"/>
    </source>
</evidence>
<evidence type="ECO:0000256" key="2">
    <source>
        <dbReference type="ARBA" id="ARBA00023015"/>
    </source>
</evidence>
<dbReference type="SMART" id="SM00422">
    <property type="entry name" value="HTH_MERR"/>
    <property type="match status" value="1"/>
</dbReference>